<protein>
    <submittedName>
        <fullName evidence="7">Carbon-monoxide dehydrogenase small subunit</fullName>
    </submittedName>
</protein>
<dbReference type="RefSeq" id="WP_166670210.1">
    <property type="nucleotide sequence ID" value="NZ_SORI01000030.1"/>
</dbReference>
<evidence type="ECO:0000256" key="2">
    <source>
        <dbReference type="ARBA" id="ARBA00022723"/>
    </source>
</evidence>
<keyword evidence="2" id="KW-0479">Metal-binding</keyword>
<keyword evidence="4" id="KW-0408">Iron</keyword>
<evidence type="ECO:0000259" key="6">
    <source>
        <dbReference type="PROSITE" id="PS51085"/>
    </source>
</evidence>
<evidence type="ECO:0000313" key="8">
    <source>
        <dbReference type="Proteomes" id="UP000295066"/>
    </source>
</evidence>
<dbReference type="CDD" id="cd00207">
    <property type="entry name" value="fer2"/>
    <property type="match status" value="1"/>
</dbReference>
<keyword evidence="5" id="KW-0411">Iron-sulfur</keyword>
<dbReference type="Gene3D" id="1.10.150.120">
    <property type="entry name" value="[2Fe-2S]-binding domain"/>
    <property type="match status" value="1"/>
</dbReference>
<dbReference type="GO" id="GO:0016491">
    <property type="term" value="F:oxidoreductase activity"/>
    <property type="evidence" value="ECO:0007669"/>
    <property type="project" value="UniProtKB-KW"/>
</dbReference>
<dbReference type="PROSITE" id="PS51085">
    <property type="entry name" value="2FE2S_FER_2"/>
    <property type="match status" value="1"/>
</dbReference>
<dbReference type="EMBL" id="SORI01000030">
    <property type="protein sequence ID" value="TDY53586.1"/>
    <property type="molecule type" value="Genomic_DNA"/>
</dbReference>
<dbReference type="FunFam" id="1.10.150.120:FF:000003">
    <property type="entry name" value="Carbon monoxide dehydrogenase, small subunit"/>
    <property type="match status" value="1"/>
</dbReference>
<keyword evidence="3" id="KW-0560">Oxidoreductase</keyword>
<evidence type="ECO:0000256" key="3">
    <source>
        <dbReference type="ARBA" id="ARBA00023002"/>
    </source>
</evidence>
<proteinExistence type="predicted"/>
<dbReference type="Proteomes" id="UP000295066">
    <property type="component" value="Unassembled WGS sequence"/>
</dbReference>
<evidence type="ECO:0000256" key="4">
    <source>
        <dbReference type="ARBA" id="ARBA00023004"/>
    </source>
</evidence>
<dbReference type="GO" id="GO:0051537">
    <property type="term" value="F:2 iron, 2 sulfur cluster binding"/>
    <property type="evidence" value="ECO:0007669"/>
    <property type="project" value="UniProtKB-KW"/>
</dbReference>
<dbReference type="PROSITE" id="PS00197">
    <property type="entry name" value="2FE2S_FER_1"/>
    <property type="match status" value="1"/>
</dbReference>
<dbReference type="InterPro" id="IPR051452">
    <property type="entry name" value="Diverse_Oxidoreductases"/>
</dbReference>
<name>A0A4R8M136_9BACT</name>
<dbReference type="InterPro" id="IPR036884">
    <property type="entry name" value="2Fe-2S-bd_dom_sf"/>
</dbReference>
<dbReference type="InterPro" id="IPR006058">
    <property type="entry name" value="2Fe2S_fd_BS"/>
</dbReference>
<gene>
    <name evidence="7" type="ORF">C8D99_1306</name>
</gene>
<dbReference type="SUPFAM" id="SSF47741">
    <property type="entry name" value="CO dehydrogenase ISP C-domain like"/>
    <property type="match status" value="1"/>
</dbReference>
<sequence length="165" mass="17907">MKRDVHFILNGRPVTFSVEPRTTLLRALREYGVTSVKRGCEEGECGTCTVVIDDLAQKSCMILALEAEGKSVLTVEGLVGPKGELHPIQRAFVDEGAIQCGFCTPGMIMSAYAFLRKNPDPTEEEIRVALAGNLCRCTGYIPIFRAVRKAAAALRELGHTPGGVR</sequence>
<reference evidence="7 8" key="1">
    <citation type="submission" date="2019-03" db="EMBL/GenBank/DDBJ databases">
        <title>Genomic Encyclopedia of Type Strains, Phase IV (KMG-IV): sequencing the most valuable type-strain genomes for metagenomic binning, comparative biology and taxonomic classification.</title>
        <authorList>
            <person name="Goeker M."/>
        </authorList>
    </citation>
    <scope>NUCLEOTIDE SEQUENCE [LARGE SCALE GENOMIC DNA]</scope>
    <source>
        <strain evidence="7 8">DSM 25964</strain>
    </source>
</reference>
<dbReference type="Pfam" id="PF01799">
    <property type="entry name" value="Fer2_2"/>
    <property type="match status" value="1"/>
</dbReference>
<accession>A0A4R8M136</accession>
<dbReference type="InterPro" id="IPR036010">
    <property type="entry name" value="2Fe-2S_ferredoxin-like_sf"/>
</dbReference>
<keyword evidence="8" id="KW-1185">Reference proteome</keyword>
<dbReference type="InterPro" id="IPR012675">
    <property type="entry name" value="Beta-grasp_dom_sf"/>
</dbReference>
<evidence type="ECO:0000313" key="7">
    <source>
        <dbReference type="EMBL" id="TDY53586.1"/>
    </source>
</evidence>
<dbReference type="InterPro" id="IPR002888">
    <property type="entry name" value="2Fe-2S-bd"/>
</dbReference>
<dbReference type="SUPFAM" id="SSF54292">
    <property type="entry name" value="2Fe-2S ferredoxin-like"/>
    <property type="match status" value="1"/>
</dbReference>
<keyword evidence="1" id="KW-0001">2Fe-2S</keyword>
<dbReference type="GO" id="GO:0046872">
    <property type="term" value="F:metal ion binding"/>
    <property type="evidence" value="ECO:0007669"/>
    <property type="project" value="UniProtKB-KW"/>
</dbReference>
<feature type="domain" description="2Fe-2S ferredoxin-type" evidence="6">
    <location>
        <begin position="3"/>
        <end position="78"/>
    </location>
</feature>
<dbReference type="Gene3D" id="3.10.20.30">
    <property type="match status" value="1"/>
</dbReference>
<dbReference type="InterPro" id="IPR001041">
    <property type="entry name" value="2Fe-2S_ferredoxin-type"/>
</dbReference>
<dbReference type="AlphaFoldDB" id="A0A4R8M136"/>
<evidence type="ECO:0000256" key="5">
    <source>
        <dbReference type="ARBA" id="ARBA00023014"/>
    </source>
</evidence>
<dbReference type="PANTHER" id="PTHR44379:SF5">
    <property type="entry name" value="OXIDOREDUCTASE WITH IRON-SULFUR SUBUNIT"/>
    <property type="match status" value="1"/>
</dbReference>
<comment type="caution">
    <text evidence="7">The sequence shown here is derived from an EMBL/GenBank/DDBJ whole genome shotgun (WGS) entry which is preliminary data.</text>
</comment>
<organism evidence="7 8">
    <name type="scientific">Aminivibrio pyruvatiphilus</name>
    <dbReference type="NCBI Taxonomy" id="1005740"/>
    <lineage>
        <taxon>Bacteria</taxon>
        <taxon>Thermotogati</taxon>
        <taxon>Synergistota</taxon>
        <taxon>Synergistia</taxon>
        <taxon>Synergistales</taxon>
        <taxon>Aminobacteriaceae</taxon>
        <taxon>Aminivibrio</taxon>
    </lineage>
</organism>
<dbReference type="Pfam" id="PF00111">
    <property type="entry name" value="Fer2"/>
    <property type="match status" value="1"/>
</dbReference>
<dbReference type="PANTHER" id="PTHR44379">
    <property type="entry name" value="OXIDOREDUCTASE WITH IRON-SULFUR SUBUNIT"/>
    <property type="match status" value="1"/>
</dbReference>
<evidence type="ECO:0000256" key="1">
    <source>
        <dbReference type="ARBA" id="ARBA00022714"/>
    </source>
</evidence>